<organism evidence="1 2">
    <name type="scientific">Candidatus Roizmanbacteria bacterium CG_4_10_14_0_2_um_filter_39_13</name>
    <dbReference type="NCBI Taxonomy" id="1974825"/>
    <lineage>
        <taxon>Bacteria</taxon>
        <taxon>Candidatus Roizmaniibacteriota</taxon>
    </lineage>
</organism>
<dbReference type="EMBL" id="PFOB01000006">
    <property type="protein sequence ID" value="PIZ63984.1"/>
    <property type="molecule type" value="Genomic_DNA"/>
</dbReference>
<dbReference type="Proteomes" id="UP000228503">
    <property type="component" value="Unassembled WGS sequence"/>
</dbReference>
<protein>
    <recommendedName>
        <fullName evidence="3">EfeO-type cupredoxin-like domain-containing protein</fullName>
    </recommendedName>
</protein>
<proteinExistence type="predicted"/>
<evidence type="ECO:0000313" key="1">
    <source>
        <dbReference type="EMBL" id="PIZ63984.1"/>
    </source>
</evidence>
<evidence type="ECO:0000313" key="2">
    <source>
        <dbReference type="Proteomes" id="UP000228503"/>
    </source>
</evidence>
<dbReference type="SUPFAM" id="SSF49503">
    <property type="entry name" value="Cupredoxins"/>
    <property type="match status" value="1"/>
</dbReference>
<comment type="caution">
    <text evidence="1">The sequence shown here is derived from an EMBL/GenBank/DDBJ whole genome shotgun (WGS) entry which is preliminary data.</text>
</comment>
<dbReference type="Gene3D" id="2.60.40.420">
    <property type="entry name" value="Cupredoxins - blue copper proteins"/>
    <property type="match status" value="1"/>
</dbReference>
<dbReference type="InterPro" id="IPR008972">
    <property type="entry name" value="Cupredoxin"/>
</dbReference>
<name>A0A2M7U1N5_9BACT</name>
<accession>A0A2M7U1N5</accession>
<sequence length="139" mass="15751">MKLKLLSVLIVGFIIGFYTNALLMFKPPDVLLKYTEAQDFAEKTQNALENSKTSEVTVEFDGTQFTPDQVVTKIGKRVEIYNRSPDRPMELISDTDQLNTTRGYGESERFRTVLMEPGVYTITTKDVPTAKLVVTVETY</sequence>
<gene>
    <name evidence="1" type="ORF">COY16_00490</name>
</gene>
<evidence type="ECO:0008006" key="3">
    <source>
        <dbReference type="Google" id="ProtNLM"/>
    </source>
</evidence>
<dbReference type="AlphaFoldDB" id="A0A2M7U1N5"/>
<reference evidence="2" key="1">
    <citation type="submission" date="2017-09" db="EMBL/GenBank/DDBJ databases">
        <title>Depth-based differentiation of microbial function through sediment-hosted aquifers and enrichment of novel symbionts in the deep terrestrial subsurface.</title>
        <authorList>
            <person name="Probst A.J."/>
            <person name="Ladd B."/>
            <person name="Jarett J.K."/>
            <person name="Geller-Mcgrath D.E."/>
            <person name="Sieber C.M.K."/>
            <person name="Emerson J.B."/>
            <person name="Anantharaman K."/>
            <person name="Thomas B.C."/>
            <person name="Malmstrom R."/>
            <person name="Stieglmeier M."/>
            <person name="Klingl A."/>
            <person name="Woyke T."/>
            <person name="Ryan C.M."/>
            <person name="Banfield J.F."/>
        </authorList>
    </citation>
    <scope>NUCLEOTIDE SEQUENCE [LARGE SCALE GENOMIC DNA]</scope>
</reference>